<dbReference type="Pfam" id="PF13578">
    <property type="entry name" value="Methyltransf_24"/>
    <property type="match status" value="1"/>
</dbReference>
<evidence type="ECO:0008006" key="3">
    <source>
        <dbReference type="Google" id="ProtNLM"/>
    </source>
</evidence>
<accession>A0A1F7SR83</accession>
<dbReference type="PANTHER" id="PTHR37909">
    <property type="entry name" value="S-ADENOSYL-L-METHIONINE-DEPENDENT METHYLTRANSFERASES SUPERFAMILY PROTEIN"/>
    <property type="match status" value="1"/>
</dbReference>
<dbReference type="PANTHER" id="PTHR37909:SF1">
    <property type="entry name" value="S-ADENOSYL-L-METHIONINE-DEPENDENT METHYLTRANSFERASES SUPERFAMILY PROTEIN"/>
    <property type="match status" value="1"/>
</dbReference>
<organism evidence="1 2">
    <name type="scientific">Candidatus Shapirobacteria bacterium RIFOXYB1_FULL_38_38</name>
    <dbReference type="NCBI Taxonomy" id="1802151"/>
    <lineage>
        <taxon>Bacteria</taxon>
        <taxon>Candidatus Shapironibacteriota</taxon>
    </lineage>
</organism>
<evidence type="ECO:0000313" key="1">
    <source>
        <dbReference type="EMBL" id="OGL56309.1"/>
    </source>
</evidence>
<gene>
    <name evidence="1" type="ORF">A2367_03355</name>
</gene>
<proteinExistence type="predicted"/>
<sequence length="309" mass="36196">MLISNMQLLELLPKTIQLDYIDKLWSYPDPIHLEKMIGKSNFNSHIVRLYLKSLGEDVLDDNPKEALTLLNKINSTNKIILFRRAYLLARLGESEKAKEEIKKINFKDKEIFIKCLNKISGSFTYTKILKNISKKYGVHEHFGYLETLIRENKYKLGVEVGVFMGFHSEHMLESCRNIKLVCVDLYDNLKGNGYDDWDRQRFDSLYNSVKKRLEIYKRVEFIRMISSEACERFKFKSIDFVYIDADHRYEGVVSDLLLWGPKVKDGGMVSGHDYGQKDWPGVKVAVDEWVAKNKYKLNRGEGGVWWVRL</sequence>
<comment type="caution">
    <text evidence="1">The sequence shown here is derived from an EMBL/GenBank/DDBJ whole genome shotgun (WGS) entry which is preliminary data.</text>
</comment>
<evidence type="ECO:0000313" key="2">
    <source>
        <dbReference type="Proteomes" id="UP000179812"/>
    </source>
</evidence>
<reference evidence="1 2" key="1">
    <citation type="journal article" date="2016" name="Nat. Commun.">
        <title>Thousands of microbial genomes shed light on interconnected biogeochemical processes in an aquifer system.</title>
        <authorList>
            <person name="Anantharaman K."/>
            <person name="Brown C.T."/>
            <person name="Hug L.A."/>
            <person name="Sharon I."/>
            <person name="Castelle C.J."/>
            <person name="Probst A.J."/>
            <person name="Thomas B.C."/>
            <person name="Singh A."/>
            <person name="Wilkins M.J."/>
            <person name="Karaoz U."/>
            <person name="Brodie E.L."/>
            <person name="Williams K.H."/>
            <person name="Hubbard S.S."/>
            <person name="Banfield J.F."/>
        </authorList>
    </citation>
    <scope>NUCLEOTIDE SEQUENCE [LARGE SCALE GENOMIC DNA]</scope>
</reference>
<name>A0A1F7SR83_9BACT</name>
<dbReference type="InterPro" id="IPR029063">
    <property type="entry name" value="SAM-dependent_MTases_sf"/>
</dbReference>
<dbReference type="Gene3D" id="3.40.50.150">
    <property type="entry name" value="Vaccinia Virus protein VP39"/>
    <property type="match status" value="1"/>
</dbReference>
<dbReference type="EMBL" id="MGDL01000045">
    <property type="protein sequence ID" value="OGL56309.1"/>
    <property type="molecule type" value="Genomic_DNA"/>
</dbReference>
<dbReference type="SUPFAM" id="SSF53335">
    <property type="entry name" value="S-adenosyl-L-methionine-dependent methyltransferases"/>
    <property type="match status" value="1"/>
</dbReference>
<dbReference type="AlphaFoldDB" id="A0A1F7SR83"/>
<protein>
    <recommendedName>
        <fullName evidence="3">Class I SAM-dependent methyltransferase</fullName>
    </recommendedName>
</protein>
<dbReference type="Proteomes" id="UP000179812">
    <property type="component" value="Unassembled WGS sequence"/>
</dbReference>